<dbReference type="Proteomes" id="UP000188388">
    <property type="component" value="Unassembled WGS sequence"/>
</dbReference>
<dbReference type="STRING" id="1631249.BQ8794_90095"/>
<keyword evidence="3" id="KW-1185">Reference proteome</keyword>
<evidence type="ECO:0000313" key="3">
    <source>
        <dbReference type="Proteomes" id="UP000188388"/>
    </source>
</evidence>
<dbReference type="AlphaFoldDB" id="A0A1R3VJ39"/>
<name>A0A1R3VJ39_9HYPH</name>
<proteinExistence type="predicted"/>
<sequence>MTPRKAPRVLNRTAPHRHDPLCMSSISPPNAVVILGVPCQDSSFAAAVSKQMRHSMGVFRIARFVQSGRPRQQPLNGSPHC</sequence>
<evidence type="ECO:0000313" key="2">
    <source>
        <dbReference type="EMBL" id="SIT59930.1"/>
    </source>
</evidence>
<protein>
    <submittedName>
        <fullName evidence="2">Uncharacterized protein</fullName>
    </submittedName>
</protein>
<feature type="region of interest" description="Disordered" evidence="1">
    <location>
        <begin position="1"/>
        <end position="22"/>
    </location>
</feature>
<dbReference type="EMBL" id="FTPD01000082">
    <property type="protein sequence ID" value="SIT59930.1"/>
    <property type="molecule type" value="Genomic_DNA"/>
</dbReference>
<gene>
    <name evidence="2" type="ORF">BQ8794_90095</name>
</gene>
<evidence type="ECO:0000256" key="1">
    <source>
        <dbReference type="SAM" id="MobiDB-lite"/>
    </source>
</evidence>
<accession>A0A1R3VJ39</accession>
<organism evidence="2 3">
    <name type="scientific">Mesorhizobium prunaredense</name>
    <dbReference type="NCBI Taxonomy" id="1631249"/>
    <lineage>
        <taxon>Bacteria</taxon>
        <taxon>Pseudomonadati</taxon>
        <taxon>Pseudomonadota</taxon>
        <taxon>Alphaproteobacteria</taxon>
        <taxon>Hyphomicrobiales</taxon>
        <taxon>Phyllobacteriaceae</taxon>
        <taxon>Mesorhizobium</taxon>
    </lineage>
</organism>
<reference evidence="3" key="1">
    <citation type="submission" date="2017-01" db="EMBL/GenBank/DDBJ databases">
        <authorList>
            <person name="Brunel B."/>
        </authorList>
    </citation>
    <scope>NUCLEOTIDE SEQUENCE [LARGE SCALE GENOMIC DNA]</scope>
</reference>